<dbReference type="InterPro" id="IPR002052">
    <property type="entry name" value="DNA_methylase_N6_adenine_CS"/>
</dbReference>
<sequence>MTRIIAGRWGGRRLAVPPRGTRPTTDRVREAVFSRLDHGDFLRGARVLDLFAGSGALGLEALSRGAAHATLVEADSRAASVLRANARDLGAGDAVRIAKERVRAFLSRDGSPYDIILLDPPYDIARDELAAVLAEAAPHLAQGGVMVLEWSSRAGSAPWPDALAQTASKAYGETAIHYAEPRGDAPHAELEGTAHGGSVEA</sequence>
<evidence type="ECO:0000256" key="3">
    <source>
        <dbReference type="SAM" id="MobiDB-lite"/>
    </source>
</evidence>
<dbReference type="PANTHER" id="PTHR43542">
    <property type="entry name" value="METHYLTRANSFERASE"/>
    <property type="match status" value="1"/>
</dbReference>
<dbReference type="SUPFAM" id="SSF53335">
    <property type="entry name" value="S-adenosyl-L-methionine-dependent methyltransferases"/>
    <property type="match status" value="1"/>
</dbReference>
<name>A0ABP9WLT5_9MICO</name>
<dbReference type="InterPro" id="IPR004398">
    <property type="entry name" value="RNA_MeTrfase_RsmD"/>
</dbReference>
<dbReference type="InterPro" id="IPR029063">
    <property type="entry name" value="SAM-dependent_MTases_sf"/>
</dbReference>
<evidence type="ECO:0000313" key="4">
    <source>
        <dbReference type="EMBL" id="GAA5519795.1"/>
    </source>
</evidence>
<dbReference type="Gene3D" id="3.40.50.150">
    <property type="entry name" value="Vaccinia Virus protein VP39"/>
    <property type="match status" value="1"/>
</dbReference>
<protein>
    <submittedName>
        <fullName evidence="4">Ribosomal RNA small subunit methyltransferase D</fullName>
    </submittedName>
</protein>
<dbReference type="Pfam" id="PF03602">
    <property type="entry name" value="Cons_hypoth95"/>
    <property type="match status" value="1"/>
</dbReference>
<dbReference type="CDD" id="cd02440">
    <property type="entry name" value="AdoMet_MTases"/>
    <property type="match status" value="1"/>
</dbReference>
<evidence type="ECO:0000313" key="5">
    <source>
        <dbReference type="Proteomes" id="UP001426770"/>
    </source>
</evidence>
<dbReference type="RefSeq" id="WP_286215501.1">
    <property type="nucleotide sequence ID" value="NZ_AP027736.1"/>
</dbReference>
<evidence type="ECO:0000256" key="1">
    <source>
        <dbReference type="ARBA" id="ARBA00022603"/>
    </source>
</evidence>
<reference evidence="4 5" key="1">
    <citation type="submission" date="2024-02" db="EMBL/GenBank/DDBJ databases">
        <title>Lysinimicrobium sediminis NBRC 112286.</title>
        <authorList>
            <person name="Ichikawa N."/>
            <person name="Katano-Makiyama Y."/>
            <person name="Hidaka K."/>
        </authorList>
    </citation>
    <scope>NUCLEOTIDE SEQUENCE [LARGE SCALE GENOMIC DNA]</scope>
    <source>
        <strain evidence="4 5">NBRC 112286</strain>
    </source>
</reference>
<dbReference type="PANTHER" id="PTHR43542:SF1">
    <property type="entry name" value="METHYLTRANSFERASE"/>
    <property type="match status" value="1"/>
</dbReference>
<feature type="region of interest" description="Disordered" evidence="3">
    <location>
        <begin position="181"/>
        <end position="201"/>
    </location>
</feature>
<proteinExistence type="predicted"/>
<keyword evidence="5" id="KW-1185">Reference proteome</keyword>
<keyword evidence="2" id="KW-0808">Transferase</keyword>
<dbReference type="NCBIfam" id="TIGR00095">
    <property type="entry name" value="16S rRNA (guanine(966)-N(2))-methyltransferase RsmD"/>
    <property type="match status" value="1"/>
</dbReference>
<dbReference type="GO" id="GO:0032259">
    <property type="term" value="P:methylation"/>
    <property type="evidence" value="ECO:0007669"/>
    <property type="project" value="UniProtKB-KW"/>
</dbReference>
<feature type="compositionally biased region" description="Basic and acidic residues" evidence="3">
    <location>
        <begin position="181"/>
        <end position="192"/>
    </location>
</feature>
<comment type="caution">
    <text evidence="4">The sequence shown here is derived from an EMBL/GenBank/DDBJ whole genome shotgun (WGS) entry which is preliminary data.</text>
</comment>
<dbReference type="EMBL" id="BAABRR010000013">
    <property type="protein sequence ID" value="GAA5519795.1"/>
    <property type="molecule type" value="Genomic_DNA"/>
</dbReference>
<evidence type="ECO:0000256" key="2">
    <source>
        <dbReference type="ARBA" id="ARBA00022679"/>
    </source>
</evidence>
<gene>
    <name evidence="4" type="primary">rsmD</name>
    <name evidence="4" type="ORF">Lsed01_02252</name>
</gene>
<keyword evidence="1 4" id="KW-0489">Methyltransferase</keyword>
<dbReference type="PROSITE" id="PS00092">
    <property type="entry name" value="N6_MTASE"/>
    <property type="match status" value="1"/>
</dbReference>
<dbReference type="PIRSF" id="PIRSF004553">
    <property type="entry name" value="CHP00095"/>
    <property type="match status" value="1"/>
</dbReference>
<organism evidence="4 5">
    <name type="scientific">Demequina sediminis</name>
    <dbReference type="NCBI Taxonomy" id="1930058"/>
    <lineage>
        <taxon>Bacteria</taxon>
        <taxon>Bacillati</taxon>
        <taxon>Actinomycetota</taxon>
        <taxon>Actinomycetes</taxon>
        <taxon>Micrococcales</taxon>
        <taxon>Demequinaceae</taxon>
        <taxon>Demequina</taxon>
    </lineage>
</organism>
<dbReference type="GO" id="GO:0008168">
    <property type="term" value="F:methyltransferase activity"/>
    <property type="evidence" value="ECO:0007669"/>
    <property type="project" value="UniProtKB-KW"/>
</dbReference>
<accession>A0ABP9WLT5</accession>
<dbReference type="Proteomes" id="UP001426770">
    <property type="component" value="Unassembled WGS sequence"/>
</dbReference>